<dbReference type="STRING" id="1249933.SAMN04489797_2757"/>
<dbReference type="InterPro" id="IPR010071">
    <property type="entry name" value="AA_adenyl_dom"/>
</dbReference>
<dbReference type="PROSITE" id="PS50075">
    <property type="entry name" value="CARRIER"/>
    <property type="match status" value="1"/>
</dbReference>
<feature type="coiled-coil region" evidence="1">
    <location>
        <begin position="499"/>
        <end position="526"/>
    </location>
</feature>
<dbReference type="FunFam" id="3.40.50.980:FF:000001">
    <property type="entry name" value="Non-ribosomal peptide synthetase"/>
    <property type="match status" value="1"/>
</dbReference>
<proteinExistence type="predicted"/>
<dbReference type="GO" id="GO:0003824">
    <property type="term" value="F:catalytic activity"/>
    <property type="evidence" value="ECO:0007669"/>
    <property type="project" value="InterPro"/>
</dbReference>
<evidence type="ECO:0000259" key="2">
    <source>
        <dbReference type="PROSITE" id="PS50075"/>
    </source>
</evidence>
<sequence>MILQPNDIKRQQVFNPFKGPQIEKVIYATQSQAEIWIGCRLGGEDANRSYNESISVFLEGDLDNTALEYAIAQLVNRHESLRAIFSSDGRFMSILKEVSIPIDYTDFSHLNTADQNAKIADYILEDANTVFDLMNGPLLRAGLIKIEDHKHQLVLTAHHIICDGWSTGIMIEELGMLYSSKVSHKNIKIPEAIPYSDYADEHQIFLKSKEFRETEKFWLKQYQPHVPQLNMPTDFPRPEVRNYKSDRLDFPLRSDLLSKLKKTGVRVGSSFVTTLMTAFELFLCKQTEQNDIVLGLPAAGQAVSGKTQLIGHCVNLLPLRSKVVLEQPFNAYLKHRKSLMFDAYDHQQLSFGQLLQKLAIARDPSRIPLVPVVFNIDMGMSDQVFFENLDFKIKANPRTYEAFELFLNASGSEDDFVLEWQYNTSLFSASTIEKMMQSLVDIIEKIVDNPECPISDIIKVDDSDYKALNATETSYSNLPLHDLLMQQAHNLPDKKAVRFKNSEISYQSLEQQVNQLANSLKEKGIQKGDFVGVSLPRSIELLVTLLAIMKCGAAYLPLDPNYPSDRLDFMINDSEAKVLITVKTFAKSLETKATKLFVEDLFSDLSKYSIDLLDVKVHQDDIAYLLYTSGSTGKPKGVQVSHKNVVNFLSSMSKEPGMKETDRLLSITTISFDIAGLELFLPLLVGAQLVISDDDTARDGRLMLDLLQRENITMMQATPTTWQMLLDSGWDTAFPIKALCGGESLPLALAKKLLSKVDELWNVYGPTETTIWSAVKQIKEKDDLITIGKPINNTQLYLLNDQNMLVGTGVVGELCIAGDGVSMGYWKRPELTAEKFIPNPFDTSTSKTLYRTGDLGKLLHTGEVQCLGRIDDQVKIRGHRIELGEIEEVINGIKEIESSVVMIDQERLKAFVIPNNTFTASLNSHDIWKSHLREVLPVYMVPNDIVLIDEFPTTLNGKIDRKALLQNTAETSGDVSLHTEPRTITEQLVADIWEECLKIKNISVFSDFFKLGGHSLIAVRVMALLEKETGRRFPLAALMTHSTIEKLAHYMDMDSNAVTWNSLVPIQPKGKKSPLYIVHGAEHNVMIFKLLSNNLDNDQPVYGLQAKGLNGVDEPLATVKEMAAHYNSEIIKANPDGPYTLAGYSFGGVIAFEMARQLLAQNKTVKRVILLDSYVYPYYCCSNPTAKKIARMKYKMAMLVFMTKTMFRNKANFNRRIQLFREGLKNTYLRMKLGKEAQHKLVKGWPYKLDQMHNNAIRNYHILPLDIKVDLLRVAEDDIFYAHDRDLLGWEPIAKGGVNKHEIPGNHINMLSPPNDKKLGRIVQKILDN</sequence>
<evidence type="ECO:0000313" key="3">
    <source>
        <dbReference type="EMBL" id="SDS92025.1"/>
    </source>
</evidence>
<evidence type="ECO:0000313" key="4">
    <source>
        <dbReference type="Proteomes" id="UP000198963"/>
    </source>
</evidence>
<dbReference type="InterPro" id="IPR000873">
    <property type="entry name" value="AMP-dep_synth/lig_dom"/>
</dbReference>
<dbReference type="RefSeq" id="WP_092447229.1">
    <property type="nucleotide sequence ID" value="NZ_LT629774.1"/>
</dbReference>
<name>A0A1H1W4P2_9FLAO</name>
<keyword evidence="4" id="KW-1185">Reference proteome</keyword>
<evidence type="ECO:0000256" key="1">
    <source>
        <dbReference type="SAM" id="Coils"/>
    </source>
</evidence>
<reference evidence="3 4" key="1">
    <citation type="submission" date="2016-10" db="EMBL/GenBank/DDBJ databases">
        <authorList>
            <person name="Varghese N."/>
            <person name="Submissions S."/>
        </authorList>
    </citation>
    <scope>NUCLEOTIDE SEQUENCE [LARGE SCALE GENOMIC DNA]</scope>
    <source>
        <strain evidence="3 4">RHA_55</strain>
    </source>
</reference>
<dbReference type="InterPro" id="IPR045851">
    <property type="entry name" value="AMP-bd_C_sf"/>
</dbReference>
<dbReference type="SUPFAM" id="SSF56801">
    <property type="entry name" value="Acetyl-CoA synthetase-like"/>
    <property type="match status" value="1"/>
</dbReference>
<dbReference type="EMBL" id="LT629774">
    <property type="protein sequence ID" value="SDS92025.1"/>
    <property type="molecule type" value="Genomic_DNA"/>
</dbReference>
<dbReference type="InterPro" id="IPR001242">
    <property type="entry name" value="Condensation_dom"/>
</dbReference>
<dbReference type="Pfam" id="PF00501">
    <property type="entry name" value="AMP-binding"/>
    <property type="match status" value="1"/>
</dbReference>
<dbReference type="Gene3D" id="3.40.50.1820">
    <property type="entry name" value="alpha/beta hydrolase"/>
    <property type="match status" value="1"/>
</dbReference>
<dbReference type="InterPro" id="IPR020459">
    <property type="entry name" value="AMP-binding"/>
</dbReference>
<dbReference type="GO" id="GO:0031177">
    <property type="term" value="F:phosphopantetheine binding"/>
    <property type="evidence" value="ECO:0007669"/>
    <property type="project" value="TreeGrafter"/>
</dbReference>
<dbReference type="GO" id="GO:0044550">
    <property type="term" value="P:secondary metabolite biosynthetic process"/>
    <property type="evidence" value="ECO:0007669"/>
    <property type="project" value="TreeGrafter"/>
</dbReference>
<dbReference type="Proteomes" id="UP000198963">
    <property type="component" value="Chromosome I"/>
</dbReference>
<dbReference type="Gene3D" id="3.30.300.30">
    <property type="match status" value="1"/>
</dbReference>
<dbReference type="InterPro" id="IPR020845">
    <property type="entry name" value="AMP-binding_CS"/>
</dbReference>
<dbReference type="PROSITE" id="PS00455">
    <property type="entry name" value="AMP_BINDING"/>
    <property type="match status" value="1"/>
</dbReference>
<dbReference type="GO" id="GO:0005737">
    <property type="term" value="C:cytoplasm"/>
    <property type="evidence" value="ECO:0007669"/>
    <property type="project" value="TreeGrafter"/>
</dbReference>
<dbReference type="Gene3D" id="2.30.38.10">
    <property type="entry name" value="Luciferase, Domain 3"/>
    <property type="match status" value="1"/>
</dbReference>
<dbReference type="NCBIfam" id="TIGR01733">
    <property type="entry name" value="AA-adenyl-dom"/>
    <property type="match status" value="1"/>
</dbReference>
<dbReference type="InterPro" id="IPR029058">
    <property type="entry name" value="AB_hydrolase_fold"/>
</dbReference>
<dbReference type="Gene3D" id="3.40.50.980">
    <property type="match status" value="2"/>
</dbReference>
<dbReference type="Gene3D" id="3.30.559.30">
    <property type="entry name" value="Nonribosomal peptide synthetase, condensation domain"/>
    <property type="match status" value="1"/>
</dbReference>
<dbReference type="PANTHER" id="PTHR45527:SF1">
    <property type="entry name" value="FATTY ACID SYNTHASE"/>
    <property type="match status" value="1"/>
</dbReference>
<dbReference type="Pfam" id="PF00550">
    <property type="entry name" value="PP-binding"/>
    <property type="match status" value="1"/>
</dbReference>
<protein>
    <submittedName>
        <fullName evidence="3">Amino acid adenylation domain-containing protein</fullName>
    </submittedName>
</protein>
<dbReference type="Gene3D" id="3.30.559.10">
    <property type="entry name" value="Chloramphenicol acetyltransferase-like domain"/>
    <property type="match status" value="1"/>
</dbReference>
<dbReference type="InterPro" id="IPR009081">
    <property type="entry name" value="PP-bd_ACP"/>
</dbReference>
<keyword evidence="1" id="KW-0175">Coiled coil</keyword>
<organism evidence="3 4">
    <name type="scientific">Winogradskyella sediminis</name>
    <dbReference type="NCBI Taxonomy" id="1382466"/>
    <lineage>
        <taxon>Bacteria</taxon>
        <taxon>Pseudomonadati</taxon>
        <taxon>Bacteroidota</taxon>
        <taxon>Flavobacteriia</taxon>
        <taxon>Flavobacteriales</taxon>
        <taxon>Flavobacteriaceae</taxon>
        <taxon>Winogradskyella</taxon>
    </lineage>
</organism>
<feature type="domain" description="Carrier" evidence="2">
    <location>
        <begin position="980"/>
        <end position="1055"/>
    </location>
</feature>
<dbReference type="SUPFAM" id="SSF52777">
    <property type="entry name" value="CoA-dependent acyltransferases"/>
    <property type="match status" value="2"/>
</dbReference>
<dbReference type="Pfam" id="PF00668">
    <property type="entry name" value="Condensation"/>
    <property type="match status" value="1"/>
</dbReference>
<dbReference type="Pfam" id="PF00975">
    <property type="entry name" value="Thioesterase"/>
    <property type="match status" value="1"/>
</dbReference>
<dbReference type="Gene3D" id="1.10.1200.10">
    <property type="entry name" value="ACP-like"/>
    <property type="match status" value="1"/>
</dbReference>
<dbReference type="Pfam" id="PF13193">
    <property type="entry name" value="AMP-binding_C"/>
    <property type="match status" value="1"/>
</dbReference>
<dbReference type="InterPro" id="IPR023213">
    <property type="entry name" value="CAT-like_dom_sf"/>
</dbReference>
<gene>
    <name evidence="3" type="ORF">SAMN04489797_2757</name>
</gene>
<dbReference type="PRINTS" id="PR00154">
    <property type="entry name" value="AMPBINDING"/>
</dbReference>
<accession>A0A1H1W4P2</accession>
<dbReference type="InterPro" id="IPR036736">
    <property type="entry name" value="ACP-like_sf"/>
</dbReference>
<dbReference type="CDD" id="cd19531">
    <property type="entry name" value="LCL_NRPS-like"/>
    <property type="match status" value="1"/>
</dbReference>
<dbReference type="CDD" id="cd12116">
    <property type="entry name" value="A_NRPS_Ta1_like"/>
    <property type="match status" value="1"/>
</dbReference>
<dbReference type="PANTHER" id="PTHR45527">
    <property type="entry name" value="NONRIBOSOMAL PEPTIDE SYNTHETASE"/>
    <property type="match status" value="1"/>
</dbReference>
<dbReference type="FunFam" id="3.40.50.12780:FF:000012">
    <property type="entry name" value="Non-ribosomal peptide synthetase"/>
    <property type="match status" value="1"/>
</dbReference>
<dbReference type="SUPFAM" id="SSF53474">
    <property type="entry name" value="alpha/beta-Hydrolases"/>
    <property type="match status" value="1"/>
</dbReference>
<dbReference type="GO" id="GO:0043041">
    <property type="term" value="P:amino acid activation for nonribosomal peptide biosynthetic process"/>
    <property type="evidence" value="ECO:0007669"/>
    <property type="project" value="TreeGrafter"/>
</dbReference>
<dbReference type="InterPro" id="IPR001031">
    <property type="entry name" value="Thioesterase"/>
</dbReference>
<dbReference type="SUPFAM" id="SSF47336">
    <property type="entry name" value="ACP-like"/>
    <property type="match status" value="1"/>
</dbReference>
<dbReference type="InterPro" id="IPR025110">
    <property type="entry name" value="AMP-bd_C"/>
</dbReference>